<organism evidence="2 3">
    <name type="scientific">Dissostichus mawsoni</name>
    <name type="common">Antarctic cod</name>
    <dbReference type="NCBI Taxonomy" id="36200"/>
    <lineage>
        <taxon>Eukaryota</taxon>
        <taxon>Metazoa</taxon>
        <taxon>Chordata</taxon>
        <taxon>Craniata</taxon>
        <taxon>Vertebrata</taxon>
        <taxon>Euteleostomi</taxon>
        <taxon>Actinopterygii</taxon>
        <taxon>Neopterygii</taxon>
        <taxon>Teleostei</taxon>
        <taxon>Neoteleostei</taxon>
        <taxon>Acanthomorphata</taxon>
        <taxon>Eupercaria</taxon>
        <taxon>Perciformes</taxon>
        <taxon>Notothenioidei</taxon>
        <taxon>Nototheniidae</taxon>
        <taxon>Dissostichus</taxon>
    </lineage>
</organism>
<dbReference type="Proteomes" id="UP000518266">
    <property type="component" value="Unassembled WGS sequence"/>
</dbReference>
<dbReference type="EMBL" id="JAAKFY010000012">
    <property type="protein sequence ID" value="KAF3849275.1"/>
    <property type="molecule type" value="Genomic_DNA"/>
</dbReference>
<feature type="region of interest" description="Disordered" evidence="1">
    <location>
        <begin position="30"/>
        <end position="52"/>
    </location>
</feature>
<gene>
    <name evidence="2" type="ORF">F7725_015772</name>
</gene>
<evidence type="ECO:0000256" key="1">
    <source>
        <dbReference type="SAM" id="MobiDB-lite"/>
    </source>
</evidence>
<accession>A0A7J5YIJ4</accession>
<protein>
    <submittedName>
        <fullName evidence="2">Uncharacterized protein</fullName>
    </submittedName>
</protein>
<sequence>MRSPVSSSIRMFGTSTTFFNGGALGLFTRPKVHMPKKPGSRGPPSCRPPPSCQNAEHIQTAAYSCKDVLQNTQLYLCNTITKQNTNNVYTTNTSRVPHPSIGGQMLYGHLTGFGSSQSYFGLSAGL</sequence>
<feature type="compositionally biased region" description="Basic residues" evidence="1">
    <location>
        <begin position="30"/>
        <end position="39"/>
    </location>
</feature>
<evidence type="ECO:0000313" key="2">
    <source>
        <dbReference type="EMBL" id="KAF3849275.1"/>
    </source>
</evidence>
<reference evidence="2 3" key="1">
    <citation type="submission" date="2020-03" db="EMBL/GenBank/DDBJ databases">
        <title>Dissostichus mawsoni Genome sequencing and assembly.</title>
        <authorList>
            <person name="Park H."/>
        </authorList>
    </citation>
    <scope>NUCLEOTIDE SEQUENCE [LARGE SCALE GENOMIC DNA]</scope>
    <source>
        <strain evidence="2">DM0001</strain>
        <tissue evidence="2">Muscle</tissue>
    </source>
</reference>
<evidence type="ECO:0000313" key="3">
    <source>
        <dbReference type="Proteomes" id="UP000518266"/>
    </source>
</evidence>
<dbReference type="AlphaFoldDB" id="A0A7J5YIJ4"/>
<comment type="caution">
    <text evidence="2">The sequence shown here is derived from an EMBL/GenBank/DDBJ whole genome shotgun (WGS) entry which is preliminary data.</text>
</comment>
<proteinExistence type="predicted"/>
<name>A0A7J5YIJ4_DISMA</name>
<keyword evidence="3" id="KW-1185">Reference proteome</keyword>